<evidence type="ECO:0000313" key="3">
    <source>
        <dbReference type="Proteomes" id="UP001172457"/>
    </source>
</evidence>
<proteinExistence type="predicted"/>
<keyword evidence="3" id="KW-1185">Reference proteome</keyword>
<feature type="compositionally biased region" description="Basic residues" evidence="1">
    <location>
        <begin position="7"/>
        <end position="19"/>
    </location>
</feature>
<protein>
    <submittedName>
        <fullName evidence="2">Uncharacterized protein</fullName>
    </submittedName>
</protein>
<dbReference type="EMBL" id="JARYMX010000007">
    <property type="protein sequence ID" value="KAJ9542078.1"/>
    <property type="molecule type" value="Genomic_DNA"/>
</dbReference>
<evidence type="ECO:0000256" key="1">
    <source>
        <dbReference type="SAM" id="MobiDB-lite"/>
    </source>
</evidence>
<feature type="region of interest" description="Disordered" evidence="1">
    <location>
        <begin position="95"/>
        <end position="154"/>
    </location>
</feature>
<gene>
    <name evidence="2" type="ORF">OSB04_028584</name>
</gene>
<sequence length="154" mass="17567">MEMMRKDGRRKYGGRNVKPPRKDHQERNNSFSAFPKRRSPGRAGLGYAPPSVGFQSNMSVNRNRNLNDAFDTFYNDMCFMLDNFLRYGVANSFNATKSNVKSRKRRGRKRGKAKSSSSVESPTPKEKSEKGTAPIFSSISNPKEPIWQWVPKQA</sequence>
<reference evidence="2" key="1">
    <citation type="submission" date="2023-03" db="EMBL/GenBank/DDBJ databases">
        <title>Chromosome-scale reference genome and RAD-based genetic map of yellow starthistle (Centaurea solstitialis) reveal putative structural variation and QTLs associated with invader traits.</title>
        <authorList>
            <person name="Reatini B."/>
            <person name="Cang F.A."/>
            <person name="Jiang Q."/>
            <person name="Mckibben M.T.W."/>
            <person name="Barker M.S."/>
            <person name="Rieseberg L.H."/>
            <person name="Dlugosch K.M."/>
        </authorList>
    </citation>
    <scope>NUCLEOTIDE SEQUENCE</scope>
    <source>
        <strain evidence="2">CAN-66</strain>
        <tissue evidence="2">Leaf</tissue>
    </source>
</reference>
<name>A0AA38T0U7_9ASTR</name>
<feature type="compositionally biased region" description="Basic residues" evidence="1">
    <location>
        <begin position="100"/>
        <end position="113"/>
    </location>
</feature>
<organism evidence="2 3">
    <name type="scientific">Centaurea solstitialis</name>
    <name type="common">yellow star-thistle</name>
    <dbReference type="NCBI Taxonomy" id="347529"/>
    <lineage>
        <taxon>Eukaryota</taxon>
        <taxon>Viridiplantae</taxon>
        <taxon>Streptophyta</taxon>
        <taxon>Embryophyta</taxon>
        <taxon>Tracheophyta</taxon>
        <taxon>Spermatophyta</taxon>
        <taxon>Magnoliopsida</taxon>
        <taxon>eudicotyledons</taxon>
        <taxon>Gunneridae</taxon>
        <taxon>Pentapetalae</taxon>
        <taxon>asterids</taxon>
        <taxon>campanulids</taxon>
        <taxon>Asterales</taxon>
        <taxon>Asteraceae</taxon>
        <taxon>Carduoideae</taxon>
        <taxon>Cardueae</taxon>
        <taxon>Centaureinae</taxon>
        <taxon>Centaurea</taxon>
    </lineage>
</organism>
<dbReference type="Proteomes" id="UP001172457">
    <property type="component" value="Chromosome 7"/>
</dbReference>
<evidence type="ECO:0000313" key="2">
    <source>
        <dbReference type="EMBL" id="KAJ9542078.1"/>
    </source>
</evidence>
<comment type="caution">
    <text evidence="2">The sequence shown here is derived from an EMBL/GenBank/DDBJ whole genome shotgun (WGS) entry which is preliminary data.</text>
</comment>
<dbReference type="AlphaFoldDB" id="A0AA38T0U7"/>
<accession>A0AA38T0U7</accession>
<feature type="region of interest" description="Disordered" evidence="1">
    <location>
        <begin position="1"/>
        <end position="59"/>
    </location>
</feature>